<keyword evidence="7" id="KW-1133">Transmembrane helix</keyword>
<keyword evidence="4" id="KW-0249">Electron transport</keyword>
<sequence>MKKLKTYRLRFLIMLAVLAVVAVGYFMAGGIGNFCGIGFESITLLCPLGALLAMIAERTAIPMAVISVVVVLLVCIVLGKVFCAWVCPVHFLSRGRKKGDKGDKEGKGGKVASPCSACASPCGKAKGIKIDSRHGILAAALGSTLIFGFPVFCLVCPIGLTFATVLLVMRLFAFGDATWTVVAFPVIIALEILLLPKWCQRFCPLGALLSLFSGLNRTFRPQVDAEKCLREGRGKACNLCEQACPEGINLHDIAAGETTLNDCSKCRACADVCPEHAITFPLLPKKQTQVAALPVDDEIPERG</sequence>
<dbReference type="InterPro" id="IPR017896">
    <property type="entry name" value="4Fe4S_Fe-S-bd"/>
</dbReference>
<evidence type="ECO:0000313" key="9">
    <source>
        <dbReference type="EMBL" id="RDB70543.1"/>
    </source>
</evidence>
<keyword evidence="7" id="KW-0472">Membrane</keyword>
<dbReference type="PANTHER" id="PTHR30176:SF3">
    <property type="entry name" value="FERREDOXIN-TYPE PROTEIN NAPH"/>
    <property type="match status" value="1"/>
</dbReference>
<feature type="transmembrane region" description="Helical" evidence="7">
    <location>
        <begin position="136"/>
        <end position="165"/>
    </location>
</feature>
<dbReference type="Pfam" id="PF12801">
    <property type="entry name" value="Fer4_5"/>
    <property type="match status" value="2"/>
</dbReference>
<evidence type="ECO:0000256" key="2">
    <source>
        <dbReference type="ARBA" id="ARBA00022485"/>
    </source>
</evidence>
<dbReference type="GO" id="GO:0046872">
    <property type="term" value="F:metal ion binding"/>
    <property type="evidence" value="ECO:0007669"/>
    <property type="project" value="UniProtKB-KW"/>
</dbReference>
<dbReference type="InterPro" id="IPR051684">
    <property type="entry name" value="Electron_Trans/Redox"/>
</dbReference>
<dbReference type="PANTHER" id="PTHR30176">
    <property type="entry name" value="FERREDOXIN-TYPE PROTEIN NAPH"/>
    <property type="match status" value="1"/>
</dbReference>
<feature type="transmembrane region" description="Helical" evidence="7">
    <location>
        <begin position="12"/>
        <end position="39"/>
    </location>
</feature>
<dbReference type="EMBL" id="PPTU01000009">
    <property type="protein sequence ID" value="RDB70543.1"/>
    <property type="molecule type" value="Genomic_DNA"/>
</dbReference>
<dbReference type="SUPFAM" id="SSF54862">
    <property type="entry name" value="4Fe-4S ferredoxins"/>
    <property type="match status" value="1"/>
</dbReference>
<dbReference type="PROSITE" id="PS00198">
    <property type="entry name" value="4FE4S_FER_1"/>
    <property type="match status" value="1"/>
</dbReference>
<keyword evidence="5" id="KW-0408">Iron</keyword>
<organism evidence="9 10">
    <name type="scientific">Eggerthella lenta</name>
    <name type="common">Eubacterium lentum</name>
    <dbReference type="NCBI Taxonomy" id="84112"/>
    <lineage>
        <taxon>Bacteria</taxon>
        <taxon>Bacillati</taxon>
        <taxon>Actinomycetota</taxon>
        <taxon>Coriobacteriia</taxon>
        <taxon>Eggerthellales</taxon>
        <taxon>Eggerthellaceae</taxon>
        <taxon>Eggerthella</taxon>
    </lineage>
</organism>
<dbReference type="PROSITE" id="PS51379">
    <property type="entry name" value="4FE4S_FER_2"/>
    <property type="match status" value="2"/>
</dbReference>
<evidence type="ECO:0000256" key="4">
    <source>
        <dbReference type="ARBA" id="ARBA00022982"/>
    </source>
</evidence>
<feature type="transmembrane region" description="Helical" evidence="7">
    <location>
        <begin position="177"/>
        <end position="195"/>
    </location>
</feature>
<keyword evidence="6" id="KW-0411">Iron-sulfur</keyword>
<evidence type="ECO:0000256" key="1">
    <source>
        <dbReference type="ARBA" id="ARBA00022448"/>
    </source>
</evidence>
<proteinExistence type="predicted"/>
<dbReference type="RefSeq" id="WP_114533678.1">
    <property type="nucleotide sequence ID" value="NZ_PPTU01000009.1"/>
</dbReference>
<dbReference type="Pfam" id="PF00037">
    <property type="entry name" value="Fer4"/>
    <property type="match status" value="1"/>
</dbReference>
<evidence type="ECO:0000256" key="6">
    <source>
        <dbReference type="ARBA" id="ARBA00023014"/>
    </source>
</evidence>
<feature type="transmembrane region" description="Helical" evidence="7">
    <location>
        <begin position="59"/>
        <end position="87"/>
    </location>
</feature>
<dbReference type="GO" id="GO:0051539">
    <property type="term" value="F:4 iron, 4 sulfur cluster binding"/>
    <property type="evidence" value="ECO:0007669"/>
    <property type="project" value="UniProtKB-KW"/>
</dbReference>
<evidence type="ECO:0000256" key="3">
    <source>
        <dbReference type="ARBA" id="ARBA00022723"/>
    </source>
</evidence>
<protein>
    <submittedName>
        <fullName evidence="9">Ferredoxin</fullName>
    </submittedName>
</protein>
<evidence type="ECO:0000259" key="8">
    <source>
        <dbReference type="PROSITE" id="PS51379"/>
    </source>
</evidence>
<dbReference type="Proteomes" id="UP000253970">
    <property type="component" value="Unassembled WGS sequence"/>
</dbReference>
<feature type="domain" description="4Fe-4S ferredoxin-type" evidence="8">
    <location>
        <begin position="254"/>
        <end position="283"/>
    </location>
</feature>
<dbReference type="AlphaFoldDB" id="A0A369MHG9"/>
<keyword evidence="1" id="KW-0813">Transport</keyword>
<dbReference type="Gene3D" id="3.30.70.20">
    <property type="match status" value="1"/>
</dbReference>
<dbReference type="GO" id="GO:0005886">
    <property type="term" value="C:plasma membrane"/>
    <property type="evidence" value="ECO:0007669"/>
    <property type="project" value="TreeGrafter"/>
</dbReference>
<evidence type="ECO:0000313" key="10">
    <source>
        <dbReference type="Proteomes" id="UP000253970"/>
    </source>
</evidence>
<evidence type="ECO:0000256" key="5">
    <source>
        <dbReference type="ARBA" id="ARBA00023004"/>
    </source>
</evidence>
<reference evidence="9 10" key="1">
    <citation type="journal article" date="2018" name="Elife">
        <title>Discovery and characterization of a prevalent human gut bacterial enzyme sufficient for the inactivation of a family of plant toxins.</title>
        <authorList>
            <person name="Koppel N."/>
            <person name="Bisanz J.E."/>
            <person name="Pandelia M.E."/>
            <person name="Turnbaugh P.J."/>
            <person name="Balskus E.P."/>
        </authorList>
    </citation>
    <scope>NUCLEOTIDE SEQUENCE [LARGE SCALE GENOMIC DNA]</scope>
    <source>
        <strain evidence="9 10">W1 BHI 6</strain>
    </source>
</reference>
<comment type="caution">
    <text evidence="9">The sequence shown here is derived from an EMBL/GenBank/DDBJ whole genome shotgun (WGS) entry which is preliminary data.</text>
</comment>
<name>A0A369MHG9_EGGLN</name>
<accession>A0A369MHG9</accession>
<feature type="domain" description="4Fe-4S ferredoxin-type" evidence="8">
    <location>
        <begin position="219"/>
        <end position="253"/>
    </location>
</feature>
<evidence type="ECO:0000256" key="7">
    <source>
        <dbReference type="SAM" id="Phobius"/>
    </source>
</evidence>
<dbReference type="InterPro" id="IPR017900">
    <property type="entry name" value="4Fe4S_Fe_S_CS"/>
</dbReference>
<keyword evidence="7" id="KW-0812">Transmembrane</keyword>
<keyword evidence="3" id="KW-0479">Metal-binding</keyword>
<keyword evidence="2" id="KW-0004">4Fe-4S</keyword>
<gene>
    <name evidence="9" type="ORF">C1875_07185</name>
</gene>